<feature type="transmembrane region" description="Helical" evidence="2">
    <location>
        <begin position="20"/>
        <end position="36"/>
    </location>
</feature>
<dbReference type="PANTHER" id="PTHR21879">
    <property type="entry name" value="FI03362P-RELATED-RELATED"/>
    <property type="match status" value="1"/>
</dbReference>
<feature type="compositionally biased region" description="Basic residues" evidence="1">
    <location>
        <begin position="1333"/>
        <end position="1342"/>
    </location>
</feature>
<feature type="compositionally biased region" description="Acidic residues" evidence="1">
    <location>
        <begin position="1495"/>
        <end position="1506"/>
    </location>
</feature>
<dbReference type="InterPro" id="IPR012464">
    <property type="entry name" value="DUF1676"/>
</dbReference>
<feature type="region of interest" description="Disordered" evidence="1">
    <location>
        <begin position="909"/>
        <end position="943"/>
    </location>
</feature>
<dbReference type="EMBL" id="HBUF01612757">
    <property type="protein sequence ID" value="CAG6779101.1"/>
    <property type="molecule type" value="Transcribed_RNA"/>
</dbReference>
<dbReference type="GO" id="GO:0016020">
    <property type="term" value="C:membrane"/>
    <property type="evidence" value="ECO:0007669"/>
    <property type="project" value="TreeGrafter"/>
</dbReference>
<keyword evidence="2" id="KW-1133">Transmembrane helix</keyword>
<feature type="transmembrane region" description="Helical" evidence="2">
    <location>
        <begin position="74"/>
        <end position="94"/>
    </location>
</feature>
<feature type="compositionally biased region" description="Acidic residues" evidence="1">
    <location>
        <begin position="254"/>
        <end position="263"/>
    </location>
</feature>
<feature type="compositionally biased region" description="Basic and acidic residues" evidence="1">
    <location>
        <begin position="1435"/>
        <end position="1448"/>
    </location>
</feature>
<feature type="region of interest" description="Disordered" evidence="1">
    <location>
        <begin position="696"/>
        <end position="721"/>
    </location>
</feature>
<feature type="compositionally biased region" description="Polar residues" evidence="1">
    <location>
        <begin position="967"/>
        <end position="978"/>
    </location>
</feature>
<feature type="compositionally biased region" description="Polar residues" evidence="1">
    <location>
        <begin position="1040"/>
        <end position="1050"/>
    </location>
</feature>
<feature type="compositionally biased region" description="Basic and acidic residues" evidence="1">
    <location>
        <begin position="296"/>
        <end position="320"/>
    </location>
</feature>
<feature type="compositionally biased region" description="Basic and acidic residues" evidence="1">
    <location>
        <begin position="670"/>
        <end position="683"/>
    </location>
</feature>
<feature type="compositionally biased region" description="Polar residues" evidence="1">
    <location>
        <begin position="598"/>
        <end position="612"/>
    </location>
</feature>
<organism evidence="3">
    <name type="scientific">Cacopsylla melanoneura</name>
    <dbReference type="NCBI Taxonomy" id="428564"/>
    <lineage>
        <taxon>Eukaryota</taxon>
        <taxon>Metazoa</taxon>
        <taxon>Ecdysozoa</taxon>
        <taxon>Arthropoda</taxon>
        <taxon>Hexapoda</taxon>
        <taxon>Insecta</taxon>
        <taxon>Pterygota</taxon>
        <taxon>Neoptera</taxon>
        <taxon>Paraneoptera</taxon>
        <taxon>Hemiptera</taxon>
        <taxon>Sternorrhyncha</taxon>
        <taxon>Psylloidea</taxon>
        <taxon>Psyllidae</taxon>
        <taxon>Psyllinae</taxon>
        <taxon>Cacopsylla</taxon>
    </lineage>
</organism>
<feature type="region of interest" description="Disordered" evidence="1">
    <location>
        <begin position="198"/>
        <end position="320"/>
    </location>
</feature>
<evidence type="ECO:0000256" key="2">
    <source>
        <dbReference type="SAM" id="Phobius"/>
    </source>
</evidence>
<feature type="compositionally biased region" description="Polar residues" evidence="1">
    <location>
        <begin position="550"/>
        <end position="589"/>
    </location>
</feature>
<feature type="transmembrane region" description="Helical" evidence="2">
    <location>
        <begin position="48"/>
        <end position="68"/>
    </location>
</feature>
<feature type="compositionally biased region" description="Basic residues" evidence="1">
    <location>
        <begin position="1310"/>
        <end position="1321"/>
    </location>
</feature>
<protein>
    <submittedName>
        <fullName evidence="3">Uncharacterized protein</fullName>
    </submittedName>
</protein>
<feature type="region of interest" description="Disordered" evidence="1">
    <location>
        <begin position="1245"/>
        <end position="1372"/>
    </location>
</feature>
<feature type="compositionally biased region" description="Low complexity" evidence="1">
    <location>
        <begin position="286"/>
        <end position="295"/>
    </location>
</feature>
<feature type="region of interest" description="Disordered" evidence="1">
    <location>
        <begin position="543"/>
        <end position="619"/>
    </location>
</feature>
<feature type="region of interest" description="Disordered" evidence="1">
    <location>
        <begin position="967"/>
        <end position="1054"/>
    </location>
</feature>
<feature type="region of interest" description="Disordered" evidence="1">
    <location>
        <begin position="639"/>
        <end position="684"/>
    </location>
</feature>
<sequence>MNHYLYRIPGRSLTILTSRYIILTLLLCSVSLMSVTEGRGRKKQKKELGQLLATAAITAGAILGPIFLKSIALIAGKALIISKIAIVIAGTVALKKLLSQPQHHETETVSHHYGRSLDIVNAQDQAYQGYSPQPFTHTYDIQTPGPTSSPQPMVSQEPDDFRGRKKVYYEYEEEHTPTRIIIENGRRPVTMIEEEDNEKYQKYSHKDHKDKHPKRKPGAFVDDFEPMREPTYSQMEYYEDERPVRKRPGVLDLMNDDDDDDEYELHAKKKQNNKNDNQNKKDNKKQTTPKPNGNKNKQDEKKKEKEKSTTPAWKKNEKKDQTKIENKILLVTLTNKNSNNSTKLEERIDNKDLNKESKQVKGAPKIPYAHYYNKPSHLAHKDKDVLLKIGKLKIGLIGGTIAMLFITLVDFILFTMYRSKDKDMQKILDSLPPQYVHDMMKPAQKPDQSFPDFPSYPSDGDHLPFTNPHDSPMNQMPFNPHDPSANQIIPYAPISNSQYNNIKAQLDNDMQNYLKNIQSQTGSHLNISDLQIPDDLLSLDTPPPALGLFNNDNSNQPSAPASGDSYSNYKPSNQNSLPPSGVDSYSNYKPPSAPNLPPTANSYSNFNSGNQPSLPPTADSYNNFNAGLYTTAIQQSFGTNAQSSSTGLPGSNLDADDLIKLLNPPPQNESGKKKEEIPQKDHPYYQLPLENEVKNLDNTPKDTWQTDASQYSPQIQTNPNSNPKYNVKIISQPQAQPTPVSSPQFAVGNLNLQNNAANLKLQNSLGSNKYPAQQGSFGNNAVSSSTQAPIYKNNYKVASLSVNPYSTPNKVSSSYLQTNNQLKDNYLRDPYKQLSSVLSNQFGYMPNNPVKQFAQNPLYAQQVAPSLVNTADSELSSSNVYAQVTNRPTKLQTKYKRIIKRKRIPAKATKRTSLTQVPRYRVRSTTSSYGSDAVPVSPTGRFRRSADFDSVESFIRIRNTLVEQDNPSLIVNNGSGNIDESKTEEDNSNSTEYKADENTSSEVVDGNTSDNKNASEYDEESSAEEVTQKLMASVTEKTNDVQSDSETVSKNTEKKNKYETDNLNEVIINDESSENNENSQVIPDQIATATEDDEVITPVKFSLVNLSPASPPELETVTTNSHESNPVSTEKFYSPVSTAKYYAPVSTQGYYNPVSTEKYYDAVSTEKQYTIIATEKYVPTDSTRKQYTPISTETYFSTESTRKYYNPIATEKYYATMTTEKYHVPISTSKYQDAIESSPESLYVPIQSPKPVRDAVEETSTKGHYEKLNTVEPGFGSTSKPLKVTRKPQEKKEITKRKATTERTETSTTKRPKQNNKKKNKIQPETTTESNKKTKSKTKKGSSSKNTNKEVSESNKVSGSKTKTTVKEDSETYKHVEEIKEDGSKVIKIIIEPPAYLKDKKDDDDGEYGLYDDDGKPEPPGNDDYFSFNFGAPKDATKDAKKVDKDKSEEEEEQDDKDSEEDEQESEEDEKDSEEDEKESEEEEEEKDANTENKDAEDDEDDDELGDALSLFYNAVLLDGASVIDTGLLR</sequence>
<reference evidence="3" key="1">
    <citation type="submission" date="2021-05" db="EMBL/GenBank/DDBJ databases">
        <authorList>
            <person name="Alioto T."/>
            <person name="Alioto T."/>
            <person name="Gomez Garrido J."/>
        </authorList>
    </citation>
    <scope>NUCLEOTIDE SEQUENCE</scope>
</reference>
<keyword evidence="2" id="KW-0812">Transmembrane</keyword>
<proteinExistence type="predicted"/>
<feature type="compositionally biased region" description="Basic and acidic residues" evidence="1">
    <location>
        <begin position="1251"/>
        <end position="1269"/>
    </location>
</feature>
<feature type="region of interest" description="Disordered" evidence="1">
    <location>
        <begin position="1391"/>
        <end position="1506"/>
    </location>
</feature>
<feature type="compositionally biased region" description="Acidic residues" evidence="1">
    <location>
        <begin position="1449"/>
        <end position="1487"/>
    </location>
</feature>
<accession>A0A8D9B8H4</accession>
<name>A0A8D9B8H4_9HEMI</name>
<feature type="transmembrane region" description="Helical" evidence="2">
    <location>
        <begin position="394"/>
        <end position="417"/>
    </location>
</feature>
<feature type="compositionally biased region" description="Basic residues" evidence="1">
    <location>
        <begin position="202"/>
        <end position="217"/>
    </location>
</feature>
<feature type="compositionally biased region" description="Polar residues" evidence="1">
    <location>
        <begin position="639"/>
        <end position="649"/>
    </location>
</feature>
<evidence type="ECO:0000313" key="3">
    <source>
        <dbReference type="EMBL" id="CAG6779101.1"/>
    </source>
</evidence>
<feature type="compositionally biased region" description="Polar residues" evidence="1">
    <location>
        <begin position="988"/>
        <end position="1012"/>
    </location>
</feature>
<dbReference type="EMBL" id="HBUF01612753">
    <property type="protein sequence ID" value="CAG6779094.1"/>
    <property type="molecule type" value="Transcribed_RNA"/>
</dbReference>
<evidence type="ECO:0000256" key="1">
    <source>
        <dbReference type="SAM" id="MobiDB-lite"/>
    </source>
</evidence>
<dbReference type="EMBL" id="HBUF01612756">
    <property type="protein sequence ID" value="CAG6779099.1"/>
    <property type="molecule type" value="Transcribed_RNA"/>
</dbReference>
<dbReference type="Pfam" id="PF07898">
    <property type="entry name" value="DUF1676"/>
    <property type="match status" value="1"/>
</dbReference>
<keyword evidence="2" id="KW-0472">Membrane</keyword>